<evidence type="ECO:0000313" key="10">
    <source>
        <dbReference type="EMBL" id="SDE02036.1"/>
    </source>
</evidence>
<dbReference type="Proteomes" id="UP000199072">
    <property type="component" value="Unassembled WGS sequence"/>
</dbReference>
<dbReference type="InterPro" id="IPR011990">
    <property type="entry name" value="TPR-like_helical_dom_sf"/>
</dbReference>
<feature type="signal peptide" evidence="8">
    <location>
        <begin position="1"/>
        <end position="20"/>
    </location>
</feature>
<evidence type="ECO:0000259" key="9">
    <source>
        <dbReference type="PROSITE" id="PS50109"/>
    </source>
</evidence>
<evidence type="ECO:0000256" key="1">
    <source>
        <dbReference type="ARBA" id="ARBA00000085"/>
    </source>
</evidence>
<name>A0A1G6ZKD6_9SPHI</name>
<evidence type="ECO:0000256" key="4">
    <source>
        <dbReference type="ARBA" id="ARBA00022679"/>
    </source>
</evidence>
<dbReference type="PANTHER" id="PTHR41523:SF8">
    <property type="entry name" value="ETHYLENE RESPONSE SENSOR PROTEIN"/>
    <property type="match status" value="1"/>
</dbReference>
<keyword evidence="3" id="KW-0597">Phosphoprotein</keyword>
<dbReference type="PROSITE" id="PS50109">
    <property type="entry name" value="HIS_KIN"/>
    <property type="match status" value="1"/>
</dbReference>
<gene>
    <name evidence="10" type="ORF">SAMN05216464_103361</name>
</gene>
<dbReference type="RefSeq" id="WP_091148382.1">
    <property type="nucleotide sequence ID" value="NZ_FNAI01000003.1"/>
</dbReference>
<dbReference type="InterPro" id="IPR003594">
    <property type="entry name" value="HATPase_dom"/>
</dbReference>
<dbReference type="STRING" id="1391627.SAMN05216464_103361"/>
<keyword evidence="11" id="KW-1185">Reference proteome</keyword>
<dbReference type="Gene3D" id="3.30.565.10">
    <property type="entry name" value="Histidine kinase-like ATPase, C-terminal domain"/>
    <property type="match status" value="1"/>
</dbReference>
<proteinExistence type="predicted"/>
<evidence type="ECO:0000256" key="7">
    <source>
        <dbReference type="ARBA" id="ARBA00022840"/>
    </source>
</evidence>
<dbReference type="Gene3D" id="3.30.450.20">
    <property type="entry name" value="PAS domain"/>
    <property type="match status" value="1"/>
</dbReference>
<accession>A0A1G6ZKD6</accession>
<organism evidence="10 11">
    <name type="scientific">Mucilaginibacter pineti</name>
    <dbReference type="NCBI Taxonomy" id="1391627"/>
    <lineage>
        <taxon>Bacteria</taxon>
        <taxon>Pseudomonadati</taxon>
        <taxon>Bacteroidota</taxon>
        <taxon>Sphingobacteriia</taxon>
        <taxon>Sphingobacteriales</taxon>
        <taxon>Sphingobacteriaceae</taxon>
        <taxon>Mucilaginibacter</taxon>
    </lineage>
</organism>
<evidence type="ECO:0000256" key="3">
    <source>
        <dbReference type="ARBA" id="ARBA00022553"/>
    </source>
</evidence>
<dbReference type="Pfam" id="PF02518">
    <property type="entry name" value="HATPase_c"/>
    <property type="match status" value="1"/>
</dbReference>
<dbReference type="EMBL" id="FNAI01000003">
    <property type="protein sequence ID" value="SDE02036.1"/>
    <property type="molecule type" value="Genomic_DNA"/>
</dbReference>
<evidence type="ECO:0000256" key="6">
    <source>
        <dbReference type="ARBA" id="ARBA00022777"/>
    </source>
</evidence>
<evidence type="ECO:0000313" key="11">
    <source>
        <dbReference type="Proteomes" id="UP000199072"/>
    </source>
</evidence>
<dbReference type="SUPFAM" id="SSF55874">
    <property type="entry name" value="ATPase domain of HSP90 chaperone/DNA topoisomerase II/histidine kinase"/>
    <property type="match status" value="1"/>
</dbReference>
<keyword evidence="4" id="KW-0808">Transferase</keyword>
<reference evidence="10 11" key="1">
    <citation type="submission" date="2016-10" db="EMBL/GenBank/DDBJ databases">
        <authorList>
            <person name="de Groot N.N."/>
        </authorList>
    </citation>
    <scope>NUCLEOTIDE SEQUENCE [LARGE SCALE GENOMIC DNA]</scope>
    <source>
        <strain evidence="10 11">47C3B</strain>
    </source>
</reference>
<dbReference type="InterPro" id="IPR011495">
    <property type="entry name" value="Sig_transdc_His_kin_sub2_dim/P"/>
</dbReference>
<evidence type="ECO:0000256" key="2">
    <source>
        <dbReference type="ARBA" id="ARBA00012438"/>
    </source>
</evidence>
<dbReference type="GO" id="GO:0004673">
    <property type="term" value="F:protein histidine kinase activity"/>
    <property type="evidence" value="ECO:0007669"/>
    <property type="project" value="UniProtKB-EC"/>
</dbReference>
<feature type="domain" description="Histidine kinase" evidence="9">
    <location>
        <begin position="550"/>
        <end position="747"/>
    </location>
</feature>
<keyword evidence="7" id="KW-0067">ATP-binding</keyword>
<dbReference type="Gene3D" id="1.25.40.10">
    <property type="entry name" value="Tetratricopeptide repeat domain"/>
    <property type="match status" value="2"/>
</dbReference>
<keyword evidence="5" id="KW-0547">Nucleotide-binding</keyword>
<sequence length="755" mass="86615">MTKFILLLFVLAFVAFPCESQIRDNHDLRENIARSEKMANDTNRLNMLGNIAAYYFVHANDNNHGIDTALTYFQDTYKLSKQLHPASGHFTVERCMGYLGMTYLALNKKEQGTQFYLDAIKSLHAKRQDAAEARAWYKLGLYTTTYRNGDVPAVSNAFKTGIAAYKNAISIYHRTNSTKTEIQMRLELVNLYFQANHKDSGRYECREMIKTYENSNYPEIDEAYYILSSQNRYAGNLNISLTYILKGVTHMLKTNDTTKAEKLYGELAEVYQALGQAENSIIWYRKTIQLRENIPNTPQISIVRTVGFLVKELIKVGRPNEALNEIVTTEKKSPPENDFMKGTVAGIKASCYDALHKTQLAEKTYLDMMRLITPVFGYIYQSIAQLEITNFYVKNKKFDQAAFYLNDLRKRGGFPLAEQMELHLLCYKTDSARGNYQSSLTHLSAYKAMSDSVFSVTKNRQIAELQIIYKTEQKEKDISLLKKDGLLQRELVYHANNFRNLTFAGICLMALCMAFLYKNYREKQHNNKFLNKLVTEKEGLLEDKEWLIKEIHHRVKNNLQIVMSLLQQQAAYVDNEKALEAIQNSENRMQSISLIHQKLYQSDSLDLISMPEYMDEQISYLKSSFDLDKRIYFEKQVDAIELDVLQAVPLALIFNEAVTNAIKYAYPDNKIGTIRIHLHRTEQDRAVLKIIDHGVGITAGFNFGKIKSLGMNLMKGLSKQLGGKLEIENTNGVTINVTFKITKPVTPGRISSKEQ</sequence>
<keyword evidence="8" id="KW-0732">Signal</keyword>
<dbReference type="EC" id="2.7.13.3" evidence="2"/>
<protein>
    <recommendedName>
        <fullName evidence="2">histidine kinase</fullName>
        <ecNumber evidence="2">2.7.13.3</ecNumber>
    </recommendedName>
</protein>
<dbReference type="InterPro" id="IPR036890">
    <property type="entry name" value="HATPase_C_sf"/>
</dbReference>
<dbReference type="SUPFAM" id="SSF48452">
    <property type="entry name" value="TPR-like"/>
    <property type="match status" value="1"/>
</dbReference>
<feature type="chain" id="PRO_5011666493" description="histidine kinase" evidence="8">
    <location>
        <begin position="21"/>
        <end position="755"/>
    </location>
</feature>
<evidence type="ECO:0000256" key="5">
    <source>
        <dbReference type="ARBA" id="ARBA00022741"/>
    </source>
</evidence>
<dbReference type="AlphaFoldDB" id="A0A1G6ZKD6"/>
<dbReference type="InterPro" id="IPR005467">
    <property type="entry name" value="His_kinase_dom"/>
</dbReference>
<comment type="catalytic activity">
    <reaction evidence="1">
        <text>ATP + protein L-histidine = ADP + protein N-phospho-L-histidine.</text>
        <dbReference type="EC" id="2.7.13.3"/>
    </reaction>
</comment>
<dbReference type="Pfam" id="PF07568">
    <property type="entry name" value="HisKA_2"/>
    <property type="match status" value="1"/>
</dbReference>
<evidence type="ECO:0000256" key="8">
    <source>
        <dbReference type="SAM" id="SignalP"/>
    </source>
</evidence>
<dbReference type="OrthoDB" id="1523170at2"/>
<dbReference type="SMART" id="SM00387">
    <property type="entry name" value="HATPase_c"/>
    <property type="match status" value="1"/>
</dbReference>
<dbReference type="PANTHER" id="PTHR41523">
    <property type="entry name" value="TWO-COMPONENT SYSTEM SENSOR PROTEIN"/>
    <property type="match status" value="1"/>
</dbReference>
<keyword evidence="6 10" id="KW-0418">Kinase</keyword>
<dbReference type="GO" id="GO:0005524">
    <property type="term" value="F:ATP binding"/>
    <property type="evidence" value="ECO:0007669"/>
    <property type="project" value="UniProtKB-KW"/>
</dbReference>